<organism evidence="1 2">
    <name type="scientific">Pseudopedobacter saltans</name>
    <dbReference type="NCBI Taxonomy" id="151895"/>
    <lineage>
        <taxon>Bacteria</taxon>
        <taxon>Pseudomonadati</taxon>
        <taxon>Bacteroidota</taxon>
        <taxon>Sphingobacteriia</taxon>
        <taxon>Sphingobacteriales</taxon>
        <taxon>Sphingobacteriaceae</taxon>
        <taxon>Pseudopedobacter</taxon>
    </lineage>
</organism>
<proteinExistence type="predicted"/>
<accession>A0A2W5EJU2</accession>
<name>A0A2W5EJU2_9SPHI</name>
<dbReference type="EMBL" id="QFOI01000512">
    <property type="protein sequence ID" value="PZP41500.1"/>
    <property type="molecule type" value="Genomic_DNA"/>
</dbReference>
<protein>
    <submittedName>
        <fullName evidence="1">Uncharacterized protein</fullName>
    </submittedName>
</protein>
<comment type="caution">
    <text evidence="1">The sequence shown here is derived from an EMBL/GenBank/DDBJ whole genome shotgun (WGS) entry which is preliminary data.</text>
</comment>
<evidence type="ECO:0000313" key="1">
    <source>
        <dbReference type="EMBL" id="PZP41500.1"/>
    </source>
</evidence>
<reference evidence="1 2" key="1">
    <citation type="submission" date="2017-11" db="EMBL/GenBank/DDBJ databases">
        <title>Infants hospitalized years apart are colonized by the same room-sourced microbial strains.</title>
        <authorList>
            <person name="Brooks B."/>
            <person name="Olm M.R."/>
            <person name="Firek B.A."/>
            <person name="Baker R."/>
            <person name="Thomas B.C."/>
            <person name="Morowitz M.J."/>
            <person name="Banfield J.F."/>
        </authorList>
    </citation>
    <scope>NUCLEOTIDE SEQUENCE [LARGE SCALE GENOMIC DNA]</scope>
    <source>
        <strain evidence="1">S2_009_000_R2_76</strain>
    </source>
</reference>
<dbReference type="AlphaFoldDB" id="A0A2W5EJU2"/>
<gene>
    <name evidence="1" type="ORF">DI598_18135</name>
</gene>
<dbReference type="Proteomes" id="UP000249645">
    <property type="component" value="Unassembled WGS sequence"/>
</dbReference>
<evidence type="ECO:0000313" key="2">
    <source>
        <dbReference type="Proteomes" id="UP000249645"/>
    </source>
</evidence>
<sequence length="220" mass="24850">MITSILYSSAIKLHLRRKVLQTYYWVYFKNIKVSKENLPDFVLASLYPNSLVIIGGEMPNLAKSGDKGSDLPIPNKENVGIDTSFLDKKFWLGDNTRNILLLVNDSSNVYTSDINLGFLGKILAACQFNLSDVAVVNLAKTPIKIEQLQEKLSPKYVIFFNCKQSQIGLKDDLKPYQPDRKNGCTYLLASSLTKMNDGSDEAKQEKQRFWISLKQVFGIV</sequence>